<protein>
    <submittedName>
        <fullName evidence="6">Flagellar hook-length control protein FliK</fullName>
    </submittedName>
</protein>
<dbReference type="CDD" id="cd17470">
    <property type="entry name" value="T3SS_Flik_C"/>
    <property type="match status" value="1"/>
</dbReference>
<keyword evidence="3" id="KW-1005">Bacterial flagellum biogenesis</keyword>
<dbReference type="InterPro" id="IPR052563">
    <property type="entry name" value="FliK"/>
</dbReference>
<dbReference type="Gene3D" id="3.30.750.140">
    <property type="match status" value="1"/>
</dbReference>
<keyword evidence="6" id="KW-0282">Flagellum</keyword>
<dbReference type="GO" id="GO:0009424">
    <property type="term" value="C:bacterial-type flagellum hook"/>
    <property type="evidence" value="ECO:0007669"/>
    <property type="project" value="InterPro"/>
</dbReference>
<dbReference type="InterPro" id="IPR001635">
    <property type="entry name" value="Flag_hook_Flik"/>
</dbReference>
<dbReference type="PANTHER" id="PTHR37533">
    <property type="entry name" value="FLAGELLAR HOOK-LENGTH CONTROL PROTEIN"/>
    <property type="match status" value="1"/>
</dbReference>
<feature type="region of interest" description="Disordered" evidence="4">
    <location>
        <begin position="41"/>
        <end position="61"/>
    </location>
</feature>
<sequence>MNVNITQVSDSSKATSTTSQSAEIEQSEGFFAKLAAFIKGESSEKQSVDGVTVDSPVEGDESTKLLLEQEVSLDGDVGNEDAPLLVKNNVPDSEKHIDADSLKDQSQVLAEGAAQKSGPAIPSNLLESDAEKIVSENGELLGRLDDANKALKDQSGKELPLKGNDNHIPVSDDLNIQHNQTTLRQAVGKEVATTNLSSGIDSIESASLAQAISQEQYADIPEIAKQFIESEQMPSDAVLPTELMAHKLSSVNKADELDALDVDQVKLAIEGDIERLKHQLKEQGLSGNEIEQIVESAKAQAMSEQLQPHITPVAKAVHTELRSSDLNPHSTNIAESAHVQANPIEAVEAIPAMATSAIPWSASPEEVVGNEILQKLDGKHKSAQTPVVQSTPQMLNQASQSSNLANSQHIIAPTPNVPFANDVSINQLQQVAATPVASEQAVLKAALGAKTLGALGKLSQSGAKQGAASGQEFGLAQQLSQAAGQQVGAGQTQLRAEQASAQAPLPLNRELAGDQVAERVQMMMSKNLKNVDIRLDPPELGRLQIRLNVGGDGATVHFTVANQQARDVIEQSMPRLREMLAQQGVQLGDSSVQQQSSGQQNRYAGNNSGNGQSDSNQAFSNEENLEPGVNLDLNVTTKRDGISYYA</sequence>
<dbReference type="AlphaFoldDB" id="A0A6L8LVG4"/>
<feature type="domain" description="Flagellar hook-length control protein-like C-terminal" evidence="5">
    <location>
        <begin position="518"/>
        <end position="600"/>
    </location>
</feature>
<dbReference type="RefSeq" id="WP_160929795.1">
    <property type="nucleotide sequence ID" value="NZ_WWEU01000003.1"/>
</dbReference>
<dbReference type="PRINTS" id="PR01007">
    <property type="entry name" value="FLGHOOKFLIK"/>
</dbReference>
<comment type="caution">
    <text evidence="6">The sequence shown here is derived from an EMBL/GenBank/DDBJ whole genome shotgun (WGS) entry which is preliminary data.</text>
</comment>
<keyword evidence="7" id="KW-1185">Reference proteome</keyword>
<dbReference type="GO" id="GO:0044780">
    <property type="term" value="P:bacterial-type flagellum assembly"/>
    <property type="evidence" value="ECO:0007669"/>
    <property type="project" value="InterPro"/>
</dbReference>
<evidence type="ECO:0000256" key="2">
    <source>
        <dbReference type="ARBA" id="ARBA00009149"/>
    </source>
</evidence>
<dbReference type="InterPro" id="IPR021136">
    <property type="entry name" value="Flagellar_hook_control-like_C"/>
</dbReference>
<keyword evidence="6" id="KW-0966">Cell projection</keyword>
<name>A0A6L8LVG4_9VIBR</name>
<feature type="compositionally biased region" description="Low complexity" evidence="4">
    <location>
        <begin position="9"/>
        <end position="21"/>
    </location>
</feature>
<comment type="function">
    <text evidence="1">Controls the length of the flagellar hook.</text>
</comment>
<evidence type="ECO:0000256" key="1">
    <source>
        <dbReference type="ARBA" id="ARBA00003944"/>
    </source>
</evidence>
<keyword evidence="6" id="KW-0969">Cilium</keyword>
<evidence type="ECO:0000313" key="6">
    <source>
        <dbReference type="EMBL" id="MYM59775.1"/>
    </source>
</evidence>
<accession>A0A6L8LVG4</accession>
<dbReference type="EMBL" id="WWEU01000003">
    <property type="protein sequence ID" value="MYM59775.1"/>
    <property type="molecule type" value="Genomic_DNA"/>
</dbReference>
<reference evidence="6 7" key="1">
    <citation type="submission" date="2020-01" db="EMBL/GenBank/DDBJ databases">
        <title>Draft Genome Sequence of Vibrio sp. strain OCN044, Isolated from a Healthy Coral at Palmyra Atoll.</title>
        <authorList>
            <person name="Videau P."/>
            <person name="Loughran R."/>
            <person name="Esquivel A."/>
            <person name="Deadmond M."/>
            <person name="Paddock B.E."/>
            <person name="Saw J.H."/>
            <person name="Ushijima B."/>
        </authorList>
    </citation>
    <scope>NUCLEOTIDE SEQUENCE [LARGE SCALE GENOMIC DNA]</scope>
    <source>
        <strain evidence="6 7">OCN044</strain>
    </source>
</reference>
<feature type="region of interest" description="Disordered" evidence="4">
    <location>
        <begin position="585"/>
        <end position="631"/>
    </location>
</feature>
<proteinExistence type="inferred from homology"/>
<evidence type="ECO:0000259" key="5">
    <source>
        <dbReference type="Pfam" id="PF02120"/>
    </source>
</evidence>
<evidence type="ECO:0000256" key="4">
    <source>
        <dbReference type="SAM" id="MobiDB-lite"/>
    </source>
</evidence>
<dbReference type="InterPro" id="IPR038610">
    <property type="entry name" value="FliK-like_C_sf"/>
</dbReference>
<organism evidence="6 7">
    <name type="scientific">Vibrio tetraodonis subsp. pristinus</name>
    <dbReference type="NCBI Taxonomy" id="2695891"/>
    <lineage>
        <taxon>Bacteria</taxon>
        <taxon>Pseudomonadati</taxon>
        <taxon>Pseudomonadota</taxon>
        <taxon>Gammaproteobacteria</taxon>
        <taxon>Vibrionales</taxon>
        <taxon>Vibrionaceae</taxon>
        <taxon>Vibrio</taxon>
    </lineage>
</organism>
<evidence type="ECO:0000256" key="3">
    <source>
        <dbReference type="ARBA" id="ARBA00022795"/>
    </source>
</evidence>
<dbReference type="PANTHER" id="PTHR37533:SF2">
    <property type="entry name" value="FLAGELLAR HOOK-LENGTH CONTROL PROTEIN"/>
    <property type="match status" value="1"/>
</dbReference>
<feature type="compositionally biased region" description="Low complexity" evidence="4">
    <location>
        <begin position="585"/>
        <end position="617"/>
    </location>
</feature>
<gene>
    <name evidence="6" type="ORF">GTG28_11125</name>
</gene>
<dbReference type="Proteomes" id="UP000478571">
    <property type="component" value="Unassembled WGS sequence"/>
</dbReference>
<comment type="similarity">
    <text evidence="2">Belongs to the FliK family.</text>
</comment>
<feature type="region of interest" description="Disordered" evidence="4">
    <location>
        <begin position="1"/>
        <end position="24"/>
    </location>
</feature>
<dbReference type="Pfam" id="PF02120">
    <property type="entry name" value="Flg_hook"/>
    <property type="match status" value="1"/>
</dbReference>
<evidence type="ECO:0000313" key="7">
    <source>
        <dbReference type="Proteomes" id="UP000478571"/>
    </source>
</evidence>